<feature type="chain" id="PRO_5017997016" evidence="2">
    <location>
        <begin position="28"/>
        <end position="235"/>
    </location>
</feature>
<feature type="compositionally biased region" description="Polar residues" evidence="1">
    <location>
        <begin position="178"/>
        <end position="195"/>
    </location>
</feature>
<dbReference type="Proteomes" id="UP000079169">
    <property type="component" value="Unplaced"/>
</dbReference>
<feature type="region of interest" description="Disordered" evidence="1">
    <location>
        <begin position="27"/>
        <end position="57"/>
    </location>
</feature>
<dbReference type="RefSeq" id="XP_008472681.2">
    <property type="nucleotide sequence ID" value="XM_008474459.3"/>
</dbReference>
<dbReference type="GeneID" id="103509826"/>
<feature type="region of interest" description="Disordered" evidence="1">
    <location>
        <begin position="146"/>
        <end position="195"/>
    </location>
</feature>
<name>A0A1S3D281_DIACI</name>
<accession>A0A1S3D281</accession>
<dbReference type="AlphaFoldDB" id="A0A1S3D281"/>
<evidence type="ECO:0000256" key="1">
    <source>
        <dbReference type="SAM" id="MobiDB-lite"/>
    </source>
</evidence>
<feature type="compositionally biased region" description="Polar residues" evidence="1">
    <location>
        <begin position="78"/>
        <end position="104"/>
    </location>
</feature>
<proteinExistence type="predicted"/>
<evidence type="ECO:0000313" key="3">
    <source>
        <dbReference type="Proteomes" id="UP000079169"/>
    </source>
</evidence>
<feature type="region of interest" description="Disordered" evidence="1">
    <location>
        <begin position="70"/>
        <end position="104"/>
    </location>
</feature>
<sequence length="235" mass="24963">MVRSFASQRLLVVAVVILAVFPRNGVSQANSPTAGGNPASVLNSGRPPMSNSLGAASGLLTTVPNSVTPMGSVMGAQQLGSFPQQPGQQPATNPQQPVYPQNSGLNTNAQAAQVQMVPLWKAMTMSRFPLAAAAVTAMQQQQQAALQQPMYQQPANQNGNTNPQQQQQQLQPMAPQNSMNYPQQQPMAPQNSMNYPQQQPMALQSGLTYPVMQQPLQLAYGPSLLGRVLAAMNSG</sequence>
<gene>
    <name evidence="4" type="primary">LOC103509826</name>
</gene>
<evidence type="ECO:0000256" key="2">
    <source>
        <dbReference type="SAM" id="SignalP"/>
    </source>
</evidence>
<dbReference type="PaxDb" id="121845-A0A1S3D281"/>
<dbReference type="KEGG" id="dci:103509826"/>
<keyword evidence="3" id="KW-1185">Reference proteome</keyword>
<reference evidence="4" key="1">
    <citation type="submission" date="2025-08" db="UniProtKB">
        <authorList>
            <consortium name="RefSeq"/>
        </authorList>
    </citation>
    <scope>IDENTIFICATION</scope>
</reference>
<keyword evidence="2" id="KW-0732">Signal</keyword>
<evidence type="ECO:0000313" key="4">
    <source>
        <dbReference type="RefSeq" id="XP_008472681.2"/>
    </source>
</evidence>
<organism evidence="3 4">
    <name type="scientific">Diaphorina citri</name>
    <name type="common">Asian citrus psyllid</name>
    <dbReference type="NCBI Taxonomy" id="121845"/>
    <lineage>
        <taxon>Eukaryota</taxon>
        <taxon>Metazoa</taxon>
        <taxon>Ecdysozoa</taxon>
        <taxon>Arthropoda</taxon>
        <taxon>Hexapoda</taxon>
        <taxon>Insecta</taxon>
        <taxon>Pterygota</taxon>
        <taxon>Neoptera</taxon>
        <taxon>Paraneoptera</taxon>
        <taxon>Hemiptera</taxon>
        <taxon>Sternorrhyncha</taxon>
        <taxon>Psylloidea</taxon>
        <taxon>Psyllidae</taxon>
        <taxon>Diaphorininae</taxon>
        <taxon>Diaphorina</taxon>
    </lineage>
</organism>
<feature type="signal peptide" evidence="2">
    <location>
        <begin position="1"/>
        <end position="27"/>
    </location>
</feature>
<protein>
    <submittedName>
        <fullName evidence="4">Gamma-hordein-3-like</fullName>
    </submittedName>
</protein>
<feature type="compositionally biased region" description="Low complexity" evidence="1">
    <location>
        <begin position="146"/>
        <end position="177"/>
    </location>
</feature>